<sequence>MSSEKSRAGELTTPIQKEPSVPTTRRLTTAEKQAQQEAEEDRTLLTNYFERIGRRQRIHEAAVYHHLKYRSKDTLALLVSTFDSLYRVEMQTPPSLIREDLAPIDAKAAIARGRALAFTEDPSEAELAWTYNNRISGETLENAWAEANSDANSNAQGAPPRPRRLELRHQWGEPHRFLCGRGQARARPHPEPSPSAPS</sequence>
<comment type="caution">
    <text evidence="2">The sequence shown here is derived from an EMBL/GenBank/DDBJ whole genome shotgun (WGS) entry which is preliminary data.</text>
</comment>
<reference evidence="2" key="1">
    <citation type="submission" date="2023-03" db="EMBL/GenBank/DDBJ databases">
        <title>Massive genome expansion in bonnet fungi (Mycena s.s.) driven by repeated elements and novel gene families across ecological guilds.</title>
        <authorList>
            <consortium name="Lawrence Berkeley National Laboratory"/>
            <person name="Harder C.B."/>
            <person name="Miyauchi S."/>
            <person name="Viragh M."/>
            <person name="Kuo A."/>
            <person name="Thoen E."/>
            <person name="Andreopoulos B."/>
            <person name="Lu D."/>
            <person name="Skrede I."/>
            <person name="Drula E."/>
            <person name="Henrissat B."/>
            <person name="Morin E."/>
            <person name="Kohler A."/>
            <person name="Barry K."/>
            <person name="LaButti K."/>
            <person name="Morin E."/>
            <person name="Salamov A."/>
            <person name="Lipzen A."/>
            <person name="Mereny Z."/>
            <person name="Hegedus B."/>
            <person name="Baldrian P."/>
            <person name="Stursova M."/>
            <person name="Weitz H."/>
            <person name="Taylor A."/>
            <person name="Grigoriev I.V."/>
            <person name="Nagy L.G."/>
            <person name="Martin F."/>
            <person name="Kauserud H."/>
        </authorList>
    </citation>
    <scope>NUCLEOTIDE SEQUENCE</scope>
    <source>
        <strain evidence="2">CBHHK200</strain>
    </source>
</reference>
<name>A0AAD6WLB3_9AGAR</name>
<proteinExistence type="predicted"/>
<accession>A0AAD6WLB3</accession>
<evidence type="ECO:0000313" key="3">
    <source>
        <dbReference type="Proteomes" id="UP001218188"/>
    </source>
</evidence>
<keyword evidence="3" id="KW-1185">Reference proteome</keyword>
<dbReference type="Proteomes" id="UP001218188">
    <property type="component" value="Unassembled WGS sequence"/>
</dbReference>
<feature type="region of interest" description="Disordered" evidence="1">
    <location>
        <begin position="1"/>
        <end position="39"/>
    </location>
</feature>
<dbReference type="AlphaFoldDB" id="A0AAD6WLB3"/>
<evidence type="ECO:0000256" key="1">
    <source>
        <dbReference type="SAM" id="MobiDB-lite"/>
    </source>
</evidence>
<dbReference type="EMBL" id="JARJCM010000345">
    <property type="protein sequence ID" value="KAJ7018308.1"/>
    <property type="molecule type" value="Genomic_DNA"/>
</dbReference>
<organism evidence="2 3">
    <name type="scientific">Mycena alexandri</name>
    <dbReference type="NCBI Taxonomy" id="1745969"/>
    <lineage>
        <taxon>Eukaryota</taxon>
        <taxon>Fungi</taxon>
        <taxon>Dikarya</taxon>
        <taxon>Basidiomycota</taxon>
        <taxon>Agaricomycotina</taxon>
        <taxon>Agaricomycetes</taxon>
        <taxon>Agaricomycetidae</taxon>
        <taxon>Agaricales</taxon>
        <taxon>Marasmiineae</taxon>
        <taxon>Mycenaceae</taxon>
        <taxon>Mycena</taxon>
    </lineage>
</organism>
<evidence type="ECO:0000313" key="2">
    <source>
        <dbReference type="EMBL" id="KAJ7018308.1"/>
    </source>
</evidence>
<feature type="region of interest" description="Disordered" evidence="1">
    <location>
        <begin position="169"/>
        <end position="198"/>
    </location>
</feature>
<protein>
    <submittedName>
        <fullName evidence="2">Uncharacterized protein</fullName>
    </submittedName>
</protein>
<gene>
    <name evidence="2" type="ORF">C8F04DRAFT_1199091</name>
</gene>